<dbReference type="PROSITE" id="PS50850">
    <property type="entry name" value="MFS"/>
    <property type="match status" value="1"/>
</dbReference>
<feature type="transmembrane region" description="Helical" evidence="6">
    <location>
        <begin position="305"/>
        <end position="321"/>
    </location>
</feature>
<dbReference type="InterPro" id="IPR036259">
    <property type="entry name" value="MFS_trans_sf"/>
</dbReference>
<evidence type="ECO:0000313" key="9">
    <source>
        <dbReference type="Proteomes" id="UP001205311"/>
    </source>
</evidence>
<protein>
    <submittedName>
        <fullName evidence="8">MFS transporter, DHA1 family, arabinose polymer transporter</fullName>
    </submittedName>
</protein>
<dbReference type="CDD" id="cd17324">
    <property type="entry name" value="MFS_NepI_like"/>
    <property type="match status" value="1"/>
</dbReference>
<feature type="transmembrane region" description="Helical" evidence="6">
    <location>
        <begin position="21"/>
        <end position="41"/>
    </location>
</feature>
<dbReference type="InterPro" id="IPR011701">
    <property type="entry name" value="MFS"/>
</dbReference>
<organism evidence="8 9">
    <name type="scientific">Streptoalloteichus tenebrarius (strain ATCC 17920 / DSM 40477 / JCM 4838 / CBS 697.72 / NBRC 16177 / NCIMB 11028 / NRRL B-12390 / A12253. 1 / ISP 5477)</name>
    <name type="common">Streptomyces tenebrarius</name>
    <dbReference type="NCBI Taxonomy" id="1933"/>
    <lineage>
        <taxon>Bacteria</taxon>
        <taxon>Bacillati</taxon>
        <taxon>Actinomycetota</taxon>
        <taxon>Actinomycetes</taxon>
        <taxon>Pseudonocardiales</taxon>
        <taxon>Pseudonocardiaceae</taxon>
        <taxon>Streptoalloteichus</taxon>
    </lineage>
</organism>
<dbReference type="Pfam" id="PF07690">
    <property type="entry name" value="MFS_1"/>
    <property type="match status" value="1"/>
</dbReference>
<evidence type="ECO:0000259" key="7">
    <source>
        <dbReference type="PROSITE" id="PS50850"/>
    </source>
</evidence>
<evidence type="ECO:0000256" key="2">
    <source>
        <dbReference type="ARBA" id="ARBA00022475"/>
    </source>
</evidence>
<comment type="subcellular location">
    <subcellularLocation>
        <location evidence="1">Cell membrane</location>
        <topology evidence="1">Multi-pass membrane protein</topology>
    </subcellularLocation>
</comment>
<keyword evidence="4 6" id="KW-1133">Transmembrane helix</keyword>
<evidence type="ECO:0000256" key="4">
    <source>
        <dbReference type="ARBA" id="ARBA00022989"/>
    </source>
</evidence>
<proteinExistence type="predicted"/>
<feature type="transmembrane region" description="Helical" evidence="6">
    <location>
        <begin position="113"/>
        <end position="135"/>
    </location>
</feature>
<evidence type="ECO:0000313" key="8">
    <source>
        <dbReference type="EMBL" id="MCP2256515.1"/>
    </source>
</evidence>
<feature type="transmembrane region" description="Helical" evidence="6">
    <location>
        <begin position="281"/>
        <end position="299"/>
    </location>
</feature>
<evidence type="ECO:0000256" key="6">
    <source>
        <dbReference type="SAM" id="Phobius"/>
    </source>
</evidence>
<accession>A0ABT1HLZ1</accession>
<feature type="transmembrane region" description="Helical" evidence="6">
    <location>
        <begin position="368"/>
        <end position="387"/>
    </location>
</feature>
<dbReference type="InterPro" id="IPR020846">
    <property type="entry name" value="MFS_dom"/>
</dbReference>
<feature type="domain" description="Major facilitator superfamily (MFS) profile" evidence="7">
    <location>
        <begin position="18"/>
        <end position="393"/>
    </location>
</feature>
<feature type="transmembrane region" description="Helical" evidence="6">
    <location>
        <begin position="53"/>
        <end position="72"/>
    </location>
</feature>
<dbReference type="InterPro" id="IPR050189">
    <property type="entry name" value="MFS_Efflux_Transporters"/>
</dbReference>
<dbReference type="Gene3D" id="1.20.1250.20">
    <property type="entry name" value="MFS general substrate transporter like domains"/>
    <property type="match status" value="2"/>
</dbReference>
<feature type="transmembrane region" description="Helical" evidence="6">
    <location>
        <begin position="84"/>
        <end position="107"/>
    </location>
</feature>
<dbReference type="PANTHER" id="PTHR43124">
    <property type="entry name" value="PURINE EFFLUX PUMP PBUE"/>
    <property type="match status" value="1"/>
</dbReference>
<feature type="transmembrane region" description="Helical" evidence="6">
    <location>
        <begin position="214"/>
        <end position="231"/>
    </location>
</feature>
<dbReference type="EMBL" id="JAMTCP010000001">
    <property type="protein sequence ID" value="MCP2256515.1"/>
    <property type="molecule type" value="Genomic_DNA"/>
</dbReference>
<sequence>MTSLSTPVSAARTHWRAHAAVLALGTFAVGTDAFVIAGVLPDIAGELDVSVGAAGQLVSVFSLAYALLAPVLSALTAHWSRRSVLVTALVVFAVGNAVTALAPGYALVLASRVVAAAGAALYTGNASATAATLAGDAHRGRAIALVILGSTSSLVLGAPLGTAIGSAWGWRSTMWFVTALALAATPFIALRLPEIARGPVVGLRQRMAPLADRGVLRALVTTVVAFVGIYMPYTYLSSIFEPATAGDGDRLAVLILLFGIAGTAGNLLAGHLADRVGPRRVSVAATALLTAVFLATPALRESFLVALPVVVVTGLFSFGVTTPQQHQIIARAPGAQSLVISLYQSALYLAVSLSSVLGAAALGLADAGWLPVFAAVFTLVAALTTWLDRRGESGS</sequence>
<dbReference type="PANTHER" id="PTHR43124:SF10">
    <property type="entry name" value="PURINE EFFLUX PUMP PBUE"/>
    <property type="match status" value="1"/>
</dbReference>
<reference evidence="8 9" key="1">
    <citation type="submission" date="2022-06" db="EMBL/GenBank/DDBJ databases">
        <title>Genomic Encyclopedia of Archaeal and Bacterial Type Strains, Phase II (KMG-II): from individual species to whole genera.</title>
        <authorList>
            <person name="Goeker M."/>
        </authorList>
    </citation>
    <scope>NUCLEOTIDE SEQUENCE [LARGE SCALE GENOMIC DNA]</scope>
    <source>
        <strain evidence="8 9">DSM 40477</strain>
    </source>
</reference>
<evidence type="ECO:0000256" key="5">
    <source>
        <dbReference type="ARBA" id="ARBA00023136"/>
    </source>
</evidence>
<keyword evidence="3 6" id="KW-0812">Transmembrane</keyword>
<comment type="caution">
    <text evidence="8">The sequence shown here is derived from an EMBL/GenBank/DDBJ whole genome shotgun (WGS) entry which is preliminary data.</text>
</comment>
<feature type="transmembrane region" description="Helical" evidence="6">
    <location>
        <begin position="251"/>
        <end position="269"/>
    </location>
</feature>
<feature type="transmembrane region" description="Helical" evidence="6">
    <location>
        <begin position="342"/>
        <end position="362"/>
    </location>
</feature>
<keyword evidence="9" id="KW-1185">Reference proteome</keyword>
<evidence type="ECO:0000256" key="1">
    <source>
        <dbReference type="ARBA" id="ARBA00004651"/>
    </source>
</evidence>
<feature type="transmembrane region" description="Helical" evidence="6">
    <location>
        <begin position="174"/>
        <end position="193"/>
    </location>
</feature>
<dbReference type="Proteomes" id="UP001205311">
    <property type="component" value="Unassembled WGS sequence"/>
</dbReference>
<name>A0ABT1HLZ1_STRSD</name>
<gene>
    <name evidence="8" type="ORF">LX15_000198</name>
</gene>
<dbReference type="RefSeq" id="WP_253667510.1">
    <property type="nucleotide sequence ID" value="NZ_JAMTCP010000001.1"/>
</dbReference>
<dbReference type="SUPFAM" id="SSF103473">
    <property type="entry name" value="MFS general substrate transporter"/>
    <property type="match status" value="1"/>
</dbReference>
<keyword evidence="2" id="KW-1003">Cell membrane</keyword>
<feature type="transmembrane region" description="Helical" evidence="6">
    <location>
        <begin position="142"/>
        <end position="168"/>
    </location>
</feature>
<evidence type="ECO:0000256" key="3">
    <source>
        <dbReference type="ARBA" id="ARBA00022692"/>
    </source>
</evidence>
<keyword evidence="5 6" id="KW-0472">Membrane</keyword>